<proteinExistence type="predicted"/>
<gene>
    <name evidence="1" type="ORF">WR25_16472</name>
</gene>
<reference evidence="1 2" key="1">
    <citation type="journal article" date="2017" name="Curr. Biol.">
        <title>Genome architecture and evolution of a unichromosomal asexual nematode.</title>
        <authorList>
            <person name="Fradin H."/>
            <person name="Zegar C."/>
            <person name="Gutwein M."/>
            <person name="Lucas J."/>
            <person name="Kovtun M."/>
            <person name="Corcoran D."/>
            <person name="Baugh L.R."/>
            <person name="Kiontke K."/>
            <person name="Gunsalus K."/>
            <person name="Fitch D.H."/>
            <person name="Piano F."/>
        </authorList>
    </citation>
    <scope>NUCLEOTIDE SEQUENCE [LARGE SCALE GENOMIC DNA]</scope>
    <source>
        <strain evidence="1">PF1309</strain>
    </source>
</reference>
<comment type="caution">
    <text evidence="1">The sequence shown here is derived from an EMBL/GenBank/DDBJ whole genome shotgun (WGS) entry which is preliminary data.</text>
</comment>
<keyword evidence="2" id="KW-1185">Reference proteome</keyword>
<name>A0A2A2KCR5_9BILA</name>
<dbReference type="EMBL" id="LIAE01008917">
    <property type="protein sequence ID" value="PAV71796.1"/>
    <property type="molecule type" value="Genomic_DNA"/>
</dbReference>
<dbReference type="Proteomes" id="UP000218231">
    <property type="component" value="Unassembled WGS sequence"/>
</dbReference>
<accession>A0A2A2KCR5</accession>
<organism evidence="1 2">
    <name type="scientific">Diploscapter pachys</name>
    <dbReference type="NCBI Taxonomy" id="2018661"/>
    <lineage>
        <taxon>Eukaryota</taxon>
        <taxon>Metazoa</taxon>
        <taxon>Ecdysozoa</taxon>
        <taxon>Nematoda</taxon>
        <taxon>Chromadorea</taxon>
        <taxon>Rhabditida</taxon>
        <taxon>Rhabditina</taxon>
        <taxon>Rhabditomorpha</taxon>
        <taxon>Rhabditoidea</taxon>
        <taxon>Rhabditidae</taxon>
        <taxon>Diploscapter</taxon>
    </lineage>
</organism>
<evidence type="ECO:0000313" key="1">
    <source>
        <dbReference type="EMBL" id="PAV71796.1"/>
    </source>
</evidence>
<protein>
    <submittedName>
        <fullName evidence="1">Uncharacterized protein</fullName>
    </submittedName>
</protein>
<dbReference type="AlphaFoldDB" id="A0A2A2KCR5"/>
<sequence length="93" mass="10588">MRDHDCRAARRCRQHRRQAGGLRAPVVVRGRIMFGIAERRQVDGDHMIAPCRQMRRHVAPEAAPACSTWHDQNGWAGWHAVFVHCHSAERGGD</sequence>
<evidence type="ECO:0000313" key="2">
    <source>
        <dbReference type="Proteomes" id="UP000218231"/>
    </source>
</evidence>